<sequence>MESGQPPSSPAFSIRRRTLVFPFVGMDFRFKGFVFLDASMVVETMAVEVAGFEMVQEPVENGAEGGKPVLHEKENGKLEKDNSYFYQSRAVLNKARDLAAKKDINALDEVSQKEVEKFMAL</sequence>
<organism evidence="1 2">
    <name type="scientific">Vigna mungo</name>
    <name type="common">Black gram</name>
    <name type="synonym">Phaseolus mungo</name>
    <dbReference type="NCBI Taxonomy" id="3915"/>
    <lineage>
        <taxon>Eukaryota</taxon>
        <taxon>Viridiplantae</taxon>
        <taxon>Streptophyta</taxon>
        <taxon>Embryophyta</taxon>
        <taxon>Tracheophyta</taxon>
        <taxon>Spermatophyta</taxon>
        <taxon>Magnoliopsida</taxon>
        <taxon>eudicotyledons</taxon>
        <taxon>Gunneridae</taxon>
        <taxon>Pentapetalae</taxon>
        <taxon>rosids</taxon>
        <taxon>fabids</taxon>
        <taxon>Fabales</taxon>
        <taxon>Fabaceae</taxon>
        <taxon>Papilionoideae</taxon>
        <taxon>50 kb inversion clade</taxon>
        <taxon>NPAAA clade</taxon>
        <taxon>indigoferoid/millettioid clade</taxon>
        <taxon>Phaseoleae</taxon>
        <taxon>Vigna</taxon>
    </lineage>
</organism>
<proteinExistence type="predicted"/>
<reference evidence="1 2" key="1">
    <citation type="journal article" date="2023" name="Life. Sci Alliance">
        <title>Evolutionary insights into 3D genome organization and epigenetic landscape of Vigna mungo.</title>
        <authorList>
            <person name="Junaid A."/>
            <person name="Singh B."/>
            <person name="Bhatia S."/>
        </authorList>
    </citation>
    <scope>NUCLEOTIDE SEQUENCE [LARGE SCALE GENOMIC DNA]</scope>
    <source>
        <strain evidence="1">Urdbean</strain>
    </source>
</reference>
<evidence type="ECO:0000313" key="2">
    <source>
        <dbReference type="Proteomes" id="UP001374535"/>
    </source>
</evidence>
<dbReference type="EMBL" id="CP144694">
    <property type="protein sequence ID" value="WVZ02826.1"/>
    <property type="molecule type" value="Genomic_DNA"/>
</dbReference>
<name>A0AAQ3N5Q6_VIGMU</name>
<evidence type="ECO:0000313" key="1">
    <source>
        <dbReference type="EMBL" id="WVZ02826.1"/>
    </source>
</evidence>
<keyword evidence="2" id="KW-1185">Reference proteome</keyword>
<dbReference type="AlphaFoldDB" id="A0AAQ3N5Q6"/>
<protein>
    <submittedName>
        <fullName evidence="1">Uncharacterized protein</fullName>
    </submittedName>
</protein>
<dbReference type="Proteomes" id="UP001374535">
    <property type="component" value="Chromosome 7"/>
</dbReference>
<accession>A0AAQ3N5Q6</accession>
<gene>
    <name evidence="1" type="ORF">V8G54_023632</name>
</gene>